<dbReference type="OrthoDB" id="5877666at2"/>
<dbReference type="Proteomes" id="UP000183982">
    <property type="component" value="Unassembled WGS sequence"/>
</dbReference>
<organism evidence="2 3">
    <name type="scientific">Shimia gijangensis</name>
    <dbReference type="NCBI Taxonomy" id="1470563"/>
    <lineage>
        <taxon>Bacteria</taxon>
        <taxon>Pseudomonadati</taxon>
        <taxon>Pseudomonadota</taxon>
        <taxon>Alphaproteobacteria</taxon>
        <taxon>Rhodobacterales</taxon>
        <taxon>Roseobacteraceae</taxon>
    </lineage>
</organism>
<evidence type="ECO:0000313" key="2">
    <source>
        <dbReference type="EMBL" id="SHI46178.1"/>
    </source>
</evidence>
<evidence type="ECO:0000256" key="1">
    <source>
        <dbReference type="SAM" id="Phobius"/>
    </source>
</evidence>
<sequence>MKKLVHFVAEIGTIMYVGGILSHIVIGAINAHPSPEVASTILFYKLQSAYILILPGLALKILTDLILVFAFGERAWWMRVKLAMTAFLAVNAFVFLVPMMPDLLALAQASIPDGKLSEEFHVLESKEILVGVSNVIPLIVELIMGSFKPALSRRERAANPQLA</sequence>
<dbReference type="EMBL" id="FQZQ01000001">
    <property type="protein sequence ID" value="SHI46178.1"/>
    <property type="molecule type" value="Genomic_DNA"/>
</dbReference>
<dbReference type="RefSeq" id="WP_073248442.1">
    <property type="nucleotide sequence ID" value="NZ_FQZQ01000001.1"/>
</dbReference>
<keyword evidence="3" id="KW-1185">Reference proteome</keyword>
<protein>
    <submittedName>
        <fullName evidence="2">Uncharacterized protein</fullName>
    </submittedName>
</protein>
<keyword evidence="1" id="KW-1133">Transmembrane helix</keyword>
<keyword evidence="1" id="KW-0472">Membrane</keyword>
<feature type="transmembrane region" description="Helical" evidence="1">
    <location>
        <begin position="7"/>
        <end position="29"/>
    </location>
</feature>
<feature type="transmembrane region" description="Helical" evidence="1">
    <location>
        <begin position="82"/>
        <end position="108"/>
    </location>
</feature>
<name>A0A1M6BC77_9RHOB</name>
<keyword evidence="1" id="KW-0812">Transmembrane</keyword>
<feature type="transmembrane region" description="Helical" evidence="1">
    <location>
        <begin position="128"/>
        <end position="147"/>
    </location>
</feature>
<proteinExistence type="predicted"/>
<dbReference type="AlphaFoldDB" id="A0A1M6BC77"/>
<evidence type="ECO:0000313" key="3">
    <source>
        <dbReference type="Proteomes" id="UP000183982"/>
    </source>
</evidence>
<dbReference type="STRING" id="1470563.SAMN05444000_101181"/>
<accession>A0A1M6BC77</accession>
<feature type="transmembrane region" description="Helical" evidence="1">
    <location>
        <begin position="49"/>
        <end position="70"/>
    </location>
</feature>
<reference evidence="3" key="1">
    <citation type="submission" date="2016-11" db="EMBL/GenBank/DDBJ databases">
        <authorList>
            <person name="Varghese N."/>
            <person name="Submissions S."/>
        </authorList>
    </citation>
    <scope>NUCLEOTIDE SEQUENCE [LARGE SCALE GENOMIC DNA]</scope>
    <source>
        <strain evidence="3">DSM 100564</strain>
    </source>
</reference>
<gene>
    <name evidence="2" type="ORF">SAMN05444000_101181</name>
</gene>